<sequence>MKTVCRTTGLARSHVRDLLERGEDWTDGRSHRTPSDDAGLLAELRQEIAELPSDGYRHACALVDRQRTALGASRVNAKRVYRVMAGAGLLLAQGAAPAPVRTHACGPGGGLAQRPALVLRWFGNQVRLGPDSDGHLHQGLLRPRGDGLAGLGGQRAAGRAGARDAHRSRRALLRLGRSSPGGPCVGVPERQRRGLHRCRHAGTGTLAGSEAHQHARLQPAEQWLAESNARPPSSATTWLAWTCVTLGQCWRSCQRPSSTSTRCIRTRR</sequence>
<dbReference type="AlphaFoldDB" id="A0A328ZSH8"/>
<dbReference type="Proteomes" id="UP000248856">
    <property type="component" value="Unassembled WGS sequence"/>
</dbReference>
<keyword evidence="2" id="KW-1185">Reference proteome</keyword>
<accession>A0A328ZSH8</accession>
<proteinExistence type="predicted"/>
<reference evidence="1 2" key="1">
    <citation type="submission" date="2018-06" db="EMBL/GenBank/DDBJ databases">
        <title>Genomic Encyclopedia of Archaeal and Bacterial Type Strains, Phase II (KMG-II): from individual species to whole genera.</title>
        <authorList>
            <person name="Goeker M."/>
        </authorList>
    </citation>
    <scope>NUCLEOTIDE SEQUENCE [LARGE SCALE GENOMIC DNA]</scope>
    <source>
        <strain evidence="1 2">CFPB 3232</strain>
    </source>
</reference>
<gene>
    <name evidence="1" type="ORF">AX018_10064</name>
</gene>
<comment type="caution">
    <text evidence="1">The sequence shown here is derived from an EMBL/GenBank/DDBJ whole genome shotgun (WGS) entry which is preliminary data.</text>
</comment>
<name>A0A328ZSH8_9BURK</name>
<dbReference type="EMBL" id="QLTA01000006">
    <property type="protein sequence ID" value="RAR85226.1"/>
    <property type="molecule type" value="Genomic_DNA"/>
</dbReference>
<protein>
    <submittedName>
        <fullName evidence="1">Uncharacterized protein</fullName>
    </submittedName>
</protein>
<organism evidence="1 2">
    <name type="scientific">Paracidovorax anthurii</name>
    <dbReference type="NCBI Taxonomy" id="78229"/>
    <lineage>
        <taxon>Bacteria</taxon>
        <taxon>Pseudomonadati</taxon>
        <taxon>Pseudomonadota</taxon>
        <taxon>Betaproteobacteria</taxon>
        <taxon>Burkholderiales</taxon>
        <taxon>Comamonadaceae</taxon>
        <taxon>Paracidovorax</taxon>
    </lineage>
</organism>
<evidence type="ECO:0000313" key="1">
    <source>
        <dbReference type="EMBL" id="RAR85226.1"/>
    </source>
</evidence>
<evidence type="ECO:0000313" key="2">
    <source>
        <dbReference type="Proteomes" id="UP000248856"/>
    </source>
</evidence>